<feature type="non-terminal residue" evidence="1">
    <location>
        <position position="1"/>
    </location>
</feature>
<accession>A0A2J7ZIZ9</accession>
<dbReference type="InterPro" id="IPR022709">
    <property type="entry name" value="SCAI"/>
</dbReference>
<dbReference type="OrthoDB" id="525027at2759"/>
<comment type="caution">
    <text evidence="1">The sequence shown here is derived from an EMBL/GenBank/DDBJ whole genome shotgun (WGS) entry which is preliminary data.</text>
</comment>
<dbReference type="AlphaFoldDB" id="A0A2J7ZIZ9"/>
<gene>
    <name evidence="1" type="ORF">TSOC_013944</name>
</gene>
<reference evidence="1 2" key="1">
    <citation type="journal article" date="2017" name="Mol. Biol. Evol.">
        <title>The 4-celled Tetrabaena socialis nuclear genome reveals the essential components for genetic control of cell number at the origin of multicellularity in the volvocine lineage.</title>
        <authorList>
            <person name="Featherston J."/>
            <person name="Arakaki Y."/>
            <person name="Hanschen E.R."/>
            <person name="Ferris P.J."/>
            <person name="Michod R.E."/>
            <person name="Olson B.J.S.C."/>
            <person name="Nozaki H."/>
            <person name="Durand P.M."/>
        </authorList>
    </citation>
    <scope>NUCLEOTIDE SEQUENCE [LARGE SCALE GENOMIC DNA]</scope>
    <source>
        <strain evidence="1 2">NIES-571</strain>
    </source>
</reference>
<dbReference type="Pfam" id="PF12070">
    <property type="entry name" value="SCAI"/>
    <property type="match status" value="1"/>
</dbReference>
<organism evidence="1 2">
    <name type="scientific">Tetrabaena socialis</name>
    <dbReference type="NCBI Taxonomy" id="47790"/>
    <lineage>
        <taxon>Eukaryota</taxon>
        <taxon>Viridiplantae</taxon>
        <taxon>Chlorophyta</taxon>
        <taxon>core chlorophytes</taxon>
        <taxon>Chlorophyceae</taxon>
        <taxon>CS clade</taxon>
        <taxon>Chlamydomonadales</taxon>
        <taxon>Tetrabaenaceae</taxon>
        <taxon>Tetrabaena</taxon>
    </lineage>
</organism>
<dbReference type="PANTHER" id="PTHR21243">
    <property type="entry name" value="PROTEIN SCAI"/>
    <property type="match status" value="1"/>
</dbReference>
<dbReference type="EMBL" id="PGGS01001569">
    <property type="protein sequence ID" value="PNH00243.1"/>
    <property type="molecule type" value="Genomic_DNA"/>
</dbReference>
<evidence type="ECO:0000313" key="1">
    <source>
        <dbReference type="EMBL" id="PNH00243.1"/>
    </source>
</evidence>
<dbReference type="GO" id="GO:0006351">
    <property type="term" value="P:DNA-templated transcription"/>
    <property type="evidence" value="ECO:0007669"/>
    <property type="project" value="InterPro"/>
</dbReference>
<keyword evidence="2" id="KW-1185">Reference proteome</keyword>
<proteinExistence type="predicted"/>
<dbReference type="GO" id="GO:0003714">
    <property type="term" value="F:transcription corepressor activity"/>
    <property type="evidence" value="ECO:0007669"/>
    <property type="project" value="InterPro"/>
</dbReference>
<protein>
    <submittedName>
        <fullName evidence="1">Protein SCAI</fullName>
    </submittedName>
</protein>
<sequence length="225" mass="24455">RSDLGGIASKIGQLYFNFWLRSGDTGALLESYTFYDAIHTRQYFGSAAEVADPAAATRQLRFYARFAVVCLLLNRKEEAMQLLQELQASVSAYQLQFAAPDSQDWQLVVNEVTALMAADVAMPLPRSPGSLDTPFKPPVRCRPTGPAASCAPHRPHLREALLVSYRPRQAKDGSARSPRSLYMGKCLARKKAWVVLADAMPLLGLWGGVASGGGWGRGRQTAGGV</sequence>
<name>A0A2J7ZIZ9_9CHLO</name>
<dbReference type="Proteomes" id="UP000236333">
    <property type="component" value="Unassembled WGS sequence"/>
</dbReference>
<evidence type="ECO:0000313" key="2">
    <source>
        <dbReference type="Proteomes" id="UP000236333"/>
    </source>
</evidence>